<evidence type="ECO:0000256" key="5">
    <source>
        <dbReference type="SAM" id="MobiDB-lite"/>
    </source>
</evidence>
<dbReference type="GO" id="GO:0016433">
    <property type="term" value="F:rRNA (adenine) methyltransferase activity"/>
    <property type="evidence" value="ECO:0007669"/>
    <property type="project" value="UniProtKB-UniRule"/>
</dbReference>
<dbReference type="Pfam" id="PF11968">
    <property type="entry name" value="Bmt2"/>
    <property type="match status" value="1"/>
</dbReference>
<organism evidence="6 7">
    <name type="scientific">Cephalotrichum gorgonifer</name>
    <dbReference type="NCBI Taxonomy" id="2041049"/>
    <lineage>
        <taxon>Eukaryota</taxon>
        <taxon>Fungi</taxon>
        <taxon>Dikarya</taxon>
        <taxon>Ascomycota</taxon>
        <taxon>Pezizomycotina</taxon>
        <taxon>Sordariomycetes</taxon>
        <taxon>Hypocreomycetidae</taxon>
        <taxon>Microascales</taxon>
        <taxon>Microascaceae</taxon>
        <taxon>Cephalotrichum</taxon>
    </lineage>
</organism>
<proteinExistence type="inferred from homology"/>
<evidence type="ECO:0000313" key="7">
    <source>
        <dbReference type="Proteomes" id="UP001187682"/>
    </source>
</evidence>
<keyword evidence="4" id="KW-0539">Nucleus</keyword>
<evidence type="ECO:0000256" key="4">
    <source>
        <dbReference type="HAMAP-Rule" id="MF_03044"/>
    </source>
</evidence>
<reference evidence="6" key="1">
    <citation type="submission" date="2018-03" db="EMBL/GenBank/DDBJ databases">
        <authorList>
            <person name="Guldener U."/>
        </authorList>
    </citation>
    <scope>NUCLEOTIDE SEQUENCE</scope>
</reference>
<comment type="caution">
    <text evidence="6">The sequence shown here is derived from an EMBL/GenBank/DDBJ whole genome shotgun (WGS) entry which is preliminary data.</text>
</comment>
<dbReference type="GO" id="GO:0005730">
    <property type="term" value="C:nucleolus"/>
    <property type="evidence" value="ECO:0007669"/>
    <property type="project" value="UniProtKB-SubCell"/>
</dbReference>
<gene>
    <name evidence="6" type="ORF">DNG_01373</name>
</gene>
<evidence type="ECO:0000256" key="2">
    <source>
        <dbReference type="ARBA" id="ARBA00022679"/>
    </source>
</evidence>
<dbReference type="EC" id="2.1.1.-" evidence="4"/>
<comment type="subcellular location">
    <subcellularLocation>
        <location evidence="4">Nucleus</location>
        <location evidence="4">Nucleolus</location>
    </subcellularLocation>
</comment>
<keyword evidence="1 4" id="KW-0489">Methyltransferase</keyword>
<dbReference type="HAMAP" id="MF_03044">
    <property type="entry name" value="BMT2"/>
    <property type="match status" value="1"/>
</dbReference>
<keyword evidence="3 4" id="KW-0949">S-adenosyl-L-methionine</keyword>
<dbReference type="AlphaFoldDB" id="A0AAE8SRK7"/>
<accession>A0AAE8SRK7</accession>
<comment type="similarity">
    <text evidence="4">Belongs to the BMT2 family.</text>
</comment>
<evidence type="ECO:0000256" key="1">
    <source>
        <dbReference type="ARBA" id="ARBA00022603"/>
    </source>
</evidence>
<feature type="binding site" evidence="4">
    <location>
        <position position="143"/>
    </location>
    <ligand>
        <name>S-adenosyl-L-methionine</name>
        <dbReference type="ChEBI" id="CHEBI:59789"/>
    </ligand>
</feature>
<dbReference type="InterPro" id="IPR021867">
    <property type="entry name" value="Bmt2/SAMTOR"/>
</dbReference>
<dbReference type="PANTHER" id="PTHR21008:SF1">
    <property type="entry name" value="25S RRNA (ADENINE(2142)-N(1))-METHYLTRANSFERASE"/>
    <property type="match status" value="1"/>
</dbReference>
<dbReference type="PANTHER" id="PTHR21008">
    <property type="entry name" value="S-ADENOSYLMETHIONINE SENSOR UPSTREAM OF MTORC1-RELATED"/>
    <property type="match status" value="1"/>
</dbReference>
<keyword evidence="7" id="KW-1185">Reference proteome</keyword>
<dbReference type="EMBL" id="ONZQ02000002">
    <property type="protein sequence ID" value="SPN98323.1"/>
    <property type="molecule type" value="Genomic_DNA"/>
</dbReference>
<protein>
    <recommendedName>
        <fullName evidence="4">25S rRNA adenine-N(1) methyltransferase</fullName>
        <ecNumber evidence="4">2.1.1.-</ecNumber>
    </recommendedName>
</protein>
<evidence type="ECO:0000256" key="3">
    <source>
        <dbReference type="ARBA" id="ARBA00022691"/>
    </source>
</evidence>
<dbReference type="Proteomes" id="UP001187682">
    <property type="component" value="Unassembled WGS sequence"/>
</dbReference>
<evidence type="ECO:0000313" key="6">
    <source>
        <dbReference type="EMBL" id="SPN98323.1"/>
    </source>
</evidence>
<sequence>MGVNRKKTTKSLSQGRPPLFKSNNASISRKAARTLIRKHHTLDKQRQQALKAGDEIAAAAASSEIEALGGLDRYQQASLLGQSKTRGGDSSKLLLEWLEPLISARRGRGGGGSESRIKMLEVGALSTANACSSSGSFDTVRIDLNSQGPGILKQDFMERPLPANTGERFDIISLSLVLNFVPDPLGRGEMLRRTTEFLHQLSPASPPELGLLPSLFLVLPSSCVLNSRYCDEARLEEIMTSFGYTKVKSKISHKLVYYLWTLDLSSASTAPPRTFPKKEVNPGPKRNNFAIVLGSGSSASRGDTGE</sequence>
<name>A0AAE8SRK7_9PEZI</name>
<feature type="region of interest" description="Disordered" evidence="5">
    <location>
        <begin position="1"/>
        <end position="27"/>
    </location>
</feature>
<feature type="region of interest" description="Disordered" evidence="5">
    <location>
        <begin position="271"/>
        <end position="306"/>
    </location>
</feature>
<comment type="function">
    <text evidence="4">S-adenosyl-L-methionine-dependent methyltransferase that specifically methylates the N(1) position of an adenine present in helix 65 in 25S rRNA.</text>
</comment>
<feature type="compositionally biased region" description="Polar residues" evidence="5">
    <location>
        <begin position="295"/>
        <end position="306"/>
    </location>
</feature>
<feature type="binding site" evidence="4">
    <location>
        <position position="123"/>
    </location>
    <ligand>
        <name>S-adenosyl-L-methionine</name>
        <dbReference type="ChEBI" id="CHEBI:59789"/>
    </ligand>
</feature>
<keyword evidence="2 4" id="KW-0808">Transferase</keyword>